<dbReference type="EMBL" id="BLIY01000023">
    <property type="protein sequence ID" value="GFE55663.1"/>
    <property type="molecule type" value="Genomic_DNA"/>
</dbReference>
<comment type="caution">
    <text evidence="5">The sequence shown here is derived from an EMBL/GenBank/DDBJ whole genome shotgun (WGS) entry which is preliminary data.</text>
</comment>
<dbReference type="Pfam" id="PF00542">
    <property type="entry name" value="Ribosomal_L12"/>
    <property type="match status" value="1"/>
</dbReference>
<dbReference type="InterPro" id="IPR014719">
    <property type="entry name" value="Ribosomal_bL12_C/ClpS-like"/>
</dbReference>
<protein>
    <submittedName>
        <fullName evidence="5">Ribosomal protein L7 L12</fullName>
    </submittedName>
</protein>
<dbReference type="SUPFAM" id="SSF54736">
    <property type="entry name" value="ClpS-like"/>
    <property type="match status" value="1"/>
</dbReference>
<dbReference type="GO" id="GO:1990904">
    <property type="term" value="C:ribonucleoprotein complex"/>
    <property type="evidence" value="ECO:0007669"/>
    <property type="project" value="UniProtKB-KW"/>
</dbReference>
<keyword evidence="1 5" id="KW-0689">Ribosomal protein</keyword>
<organism evidence="5 6">
    <name type="scientific">Babesia ovis</name>
    <dbReference type="NCBI Taxonomy" id="5869"/>
    <lineage>
        <taxon>Eukaryota</taxon>
        <taxon>Sar</taxon>
        <taxon>Alveolata</taxon>
        <taxon>Apicomplexa</taxon>
        <taxon>Aconoidasida</taxon>
        <taxon>Piroplasmida</taxon>
        <taxon>Babesiidae</taxon>
        <taxon>Babesia</taxon>
    </lineage>
</organism>
<dbReference type="OrthoDB" id="250175at2759"/>
<evidence type="ECO:0000313" key="5">
    <source>
        <dbReference type="EMBL" id="GFE55663.1"/>
    </source>
</evidence>
<reference evidence="5" key="1">
    <citation type="submission" date="2019-12" db="EMBL/GenBank/DDBJ databases">
        <title>Genome sequence of Babesia ovis.</title>
        <authorList>
            <person name="Yamagishi J."/>
            <person name="Sevinc F."/>
            <person name="Xuan X."/>
        </authorList>
    </citation>
    <scope>NUCLEOTIDE SEQUENCE</scope>
    <source>
        <strain evidence="5">Selcuk</strain>
    </source>
</reference>
<sequence length="227" mass="23994">MHLTSVTARRALLRSRHLGLRRFSTPSYDIFKKLKDSTDGDGASEQSPAGSARKPSDRVIRLVDEILNLTLIESADLCDLCQERLAGPNFNAGFIPGRTPFPHPHTFFSGAGMMPGGFAPYGAAPPASAAPAAQAAAPTEESAPTAEASQPPKPAQKATGTLTLVGFDAAKKIALIKLVRTITGLGLRESKELVESAPRQLKKDLPMEEVQKLAGELEAAGGTIKID</sequence>
<dbReference type="GO" id="GO:0003729">
    <property type="term" value="F:mRNA binding"/>
    <property type="evidence" value="ECO:0007669"/>
    <property type="project" value="TreeGrafter"/>
</dbReference>
<keyword evidence="6" id="KW-1185">Reference proteome</keyword>
<name>A0A9W5WW64_BABOV</name>
<dbReference type="GO" id="GO:0006412">
    <property type="term" value="P:translation"/>
    <property type="evidence" value="ECO:0007669"/>
    <property type="project" value="InterPro"/>
</dbReference>
<evidence type="ECO:0000256" key="1">
    <source>
        <dbReference type="ARBA" id="ARBA00022980"/>
    </source>
</evidence>
<accession>A0A9W5WW64</accession>
<evidence type="ECO:0000256" key="2">
    <source>
        <dbReference type="ARBA" id="ARBA00023274"/>
    </source>
</evidence>
<feature type="domain" description="Large ribosomal subunit protein bL12 C-terminal" evidence="4">
    <location>
        <begin position="163"/>
        <end position="226"/>
    </location>
</feature>
<dbReference type="PANTHER" id="PTHR45987:SF4">
    <property type="entry name" value="LARGE RIBOSOMAL SUBUNIT PROTEIN BL12M"/>
    <property type="match status" value="1"/>
</dbReference>
<proteinExistence type="predicted"/>
<gene>
    <name evidence="5" type="ORF">BaOVIS_030670</name>
</gene>
<keyword evidence="2" id="KW-0687">Ribonucleoprotein</keyword>
<dbReference type="PANTHER" id="PTHR45987">
    <property type="entry name" value="39S RIBOSOMAL PROTEIN L12"/>
    <property type="match status" value="1"/>
</dbReference>
<feature type="region of interest" description="Disordered" evidence="3">
    <location>
        <begin position="124"/>
        <end position="157"/>
    </location>
</feature>
<dbReference type="Gene3D" id="3.30.1390.10">
    <property type="match status" value="1"/>
</dbReference>
<evidence type="ECO:0000256" key="3">
    <source>
        <dbReference type="SAM" id="MobiDB-lite"/>
    </source>
</evidence>
<feature type="region of interest" description="Disordered" evidence="3">
    <location>
        <begin position="35"/>
        <end position="56"/>
    </location>
</feature>
<dbReference type="AlphaFoldDB" id="A0A9W5WW64"/>
<dbReference type="GO" id="GO:0005840">
    <property type="term" value="C:ribosome"/>
    <property type="evidence" value="ECO:0007669"/>
    <property type="project" value="UniProtKB-KW"/>
</dbReference>
<evidence type="ECO:0000313" key="6">
    <source>
        <dbReference type="Proteomes" id="UP001057455"/>
    </source>
</evidence>
<evidence type="ECO:0000259" key="4">
    <source>
        <dbReference type="Pfam" id="PF00542"/>
    </source>
</evidence>
<dbReference type="InterPro" id="IPR000206">
    <property type="entry name" value="Ribosomal_bL12"/>
</dbReference>
<dbReference type="InterPro" id="IPR013823">
    <property type="entry name" value="Ribosomal_bL12_C"/>
</dbReference>
<feature type="compositionally biased region" description="Low complexity" evidence="3">
    <location>
        <begin position="124"/>
        <end position="150"/>
    </location>
</feature>
<dbReference type="GO" id="GO:0003735">
    <property type="term" value="F:structural constituent of ribosome"/>
    <property type="evidence" value="ECO:0007669"/>
    <property type="project" value="InterPro"/>
</dbReference>
<dbReference type="Proteomes" id="UP001057455">
    <property type="component" value="Unassembled WGS sequence"/>
</dbReference>